<feature type="region of interest" description="Disordered" evidence="6">
    <location>
        <begin position="220"/>
        <end position="243"/>
    </location>
</feature>
<keyword evidence="9" id="KW-1185">Reference proteome</keyword>
<dbReference type="NCBIfam" id="TIGR00800">
    <property type="entry name" value="ncs1"/>
    <property type="match status" value="1"/>
</dbReference>
<feature type="compositionally biased region" description="Polar residues" evidence="6">
    <location>
        <begin position="595"/>
        <end position="607"/>
    </location>
</feature>
<evidence type="ECO:0000256" key="3">
    <source>
        <dbReference type="ARBA" id="ARBA00022692"/>
    </source>
</evidence>
<feature type="region of interest" description="Disordered" evidence="6">
    <location>
        <begin position="61"/>
        <end position="116"/>
    </location>
</feature>
<reference evidence="8 9" key="2">
    <citation type="submission" date="2017-02" db="EMBL/GenBank/DDBJ databases">
        <title>A genome survey and senescence transcriptome analysis in Lentinula edodes.</title>
        <authorList>
            <person name="Sakamoto Y."/>
            <person name="Nakade K."/>
            <person name="Sato S."/>
            <person name="Yoshida Y."/>
            <person name="Miyazaki K."/>
            <person name="Natsume S."/>
            <person name="Konno N."/>
        </authorList>
    </citation>
    <scope>NUCLEOTIDE SEQUENCE [LARGE SCALE GENOMIC DNA]</scope>
    <source>
        <strain evidence="8 9">NBRC 111202</strain>
    </source>
</reference>
<feature type="transmembrane region" description="Helical" evidence="7">
    <location>
        <begin position="917"/>
        <end position="939"/>
    </location>
</feature>
<comment type="similarity">
    <text evidence="2">Belongs to the purine-cytosine permease (2.A.39) family.</text>
</comment>
<dbReference type="PANTHER" id="PTHR30618">
    <property type="entry name" value="NCS1 FAMILY PURINE/PYRIMIDINE TRANSPORTER"/>
    <property type="match status" value="1"/>
</dbReference>
<evidence type="ECO:0000256" key="6">
    <source>
        <dbReference type="SAM" id="MobiDB-lite"/>
    </source>
</evidence>
<proteinExistence type="inferred from homology"/>
<evidence type="ECO:0000256" key="2">
    <source>
        <dbReference type="ARBA" id="ARBA00008974"/>
    </source>
</evidence>
<dbReference type="CDD" id="cd11482">
    <property type="entry name" value="SLC-NCS1sbd_NRT1-like"/>
    <property type="match status" value="1"/>
</dbReference>
<dbReference type="PANTHER" id="PTHR30618:SF0">
    <property type="entry name" value="PURINE-URACIL PERMEASE NCS1"/>
    <property type="match status" value="1"/>
</dbReference>
<reference evidence="8 9" key="1">
    <citation type="submission" date="2016-08" db="EMBL/GenBank/DDBJ databases">
        <authorList>
            <consortium name="Lentinula edodes genome sequencing consortium"/>
            <person name="Sakamoto Y."/>
            <person name="Nakade K."/>
            <person name="Sato S."/>
            <person name="Yoshida Y."/>
            <person name="Miyazaki K."/>
            <person name="Natsume S."/>
            <person name="Konno N."/>
        </authorList>
    </citation>
    <scope>NUCLEOTIDE SEQUENCE [LARGE SCALE GENOMIC DNA]</scope>
    <source>
        <strain evidence="8 9">NBRC 111202</strain>
    </source>
</reference>
<comment type="caution">
    <text evidence="8">The sequence shown here is derived from an EMBL/GenBank/DDBJ whole genome shotgun (WGS) entry which is preliminary data.</text>
</comment>
<feature type="compositionally biased region" description="Low complexity" evidence="6">
    <location>
        <begin position="66"/>
        <end position="78"/>
    </location>
</feature>
<feature type="transmembrane region" description="Helical" evidence="7">
    <location>
        <begin position="1043"/>
        <end position="1063"/>
    </location>
</feature>
<evidence type="ECO:0000256" key="4">
    <source>
        <dbReference type="ARBA" id="ARBA00022989"/>
    </source>
</evidence>
<dbReference type="GO" id="GO:0005886">
    <property type="term" value="C:plasma membrane"/>
    <property type="evidence" value="ECO:0007669"/>
    <property type="project" value="TreeGrafter"/>
</dbReference>
<comment type="subcellular location">
    <subcellularLocation>
        <location evidence="1">Membrane</location>
        <topology evidence="1">Multi-pass membrane protein</topology>
    </subcellularLocation>
</comment>
<protein>
    <submittedName>
        <fullName evidence="8">Cytosine-purine permease</fullName>
    </submittedName>
</protein>
<feature type="transmembrane region" description="Helical" evidence="7">
    <location>
        <begin position="1194"/>
        <end position="1212"/>
    </location>
</feature>
<evidence type="ECO:0000313" key="8">
    <source>
        <dbReference type="EMBL" id="GAW05014.1"/>
    </source>
</evidence>
<evidence type="ECO:0000256" key="7">
    <source>
        <dbReference type="SAM" id="Phobius"/>
    </source>
</evidence>
<dbReference type="InterPro" id="IPR012681">
    <property type="entry name" value="NCS1"/>
</dbReference>
<keyword evidence="5 7" id="KW-0472">Membrane</keyword>
<feature type="transmembrane region" description="Helical" evidence="7">
    <location>
        <begin position="1113"/>
        <end position="1131"/>
    </location>
</feature>
<dbReference type="Pfam" id="PF02133">
    <property type="entry name" value="Transp_cyt_pur"/>
    <property type="match status" value="1"/>
</dbReference>
<keyword evidence="3 7" id="KW-0812">Transmembrane</keyword>
<dbReference type="GO" id="GO:0015205">
    <property type="term" value="F:nucleobase transmembrane transporter activity"/>
    <property type="evidence" value="ECO:0007669"/>
    <property type="project" value="TreeGrafter"/>
</dbReference>
<feature type="compositionally biased region" description="Low complexity" evidence="6">
    <location>
        <begin position="220"/>
        <end position="231"/>
    </location>
</feature>
<feature type="transmembrane region" description="Helical" evidence="7">
    <location>
        <begin position="834"/>
        <end position="856"/>
    </location>
</feature>
<evidence type="ECO:0000256" key="5">
    <source>
        <dbReference type="ARBA" id="ARBA00023136"/>
    </source>
</evidence>
<accession>A0A1Q3ED06</accession>
<dbReference type="Gene3D" id="1.10.4160.10">
    <property type="entry name" value="Hydantoin permease"/>
    <property type="match status" value="1"/>
</dbReference>
<feature type="transmembrane region" description="Helical" evidence="7">
    <location>
        <begin position="959"/>
        <end position="979"/>
    </location>
</feature>
<feature type="transmembrane region" description="Helical" evidence="7">
    <location>
        <begin position="1084"/>
        <end position="1107"/>
    </location>
</feature>
<gene>
    <name evidence="8" type="ORF">LENED_006844</name>
</gene>
<feature type="region of interest" description="Disordered" evidence="6">
    <location>
        <begin position="456"/>
        <end position="486"/>
    </location>
</feature>
<dbReference type="Proteomes" id="UP000188533">
    <property type="component" value="Unassembled WGS sequence"/>
</dbReference>
<feature type="transmembrane region" description="Helical" evidence="7">
    <location>
        <begin position="797"/>
        <end position="822"/>
    </location>
</feature>
<feature type="transmembrane region" description="Helical" evidence="7">
    <location>
        <begin position="999"/>
        <end position="1023"/>
    </location>
</feature>
<keyword evidence="4 7" id="KW-1133">Transmembrane helix</keyword>
<dbReference type="AlphaFoldDB" id="A0A1Q3ED06"/>
<organism evidence="8 9">
    <name type="scientific">Lentinula edodes</name>
    <name type="common">Shiitake mushroom</name>
    <name type="synonym">Lentinus edodes</name>
    <dbReference type="NCBI Taxonomy" id="5353"/>
    <lineage>
        <taxon>Eukaryota</taxon>
        <taxon>Fungi</taxon>
        <taxon>Dikarya</taxon>
        <taxon>Basidiomycota</taxon>
        <taxon>Agaricomycotina</taxon>
        <taxon>Agaricomycetes</taxon>
        <taxon>Agaricomycetidae</taxon>
        <taxon>Agaricales</taxon>
        <taxon>Marasmiineae</taxon>
        <taxon>Omphalotaceae</taxon>
        <taxon>Lentinula</taxon>
    </lineage>
</organism>
<dbReference type="InterPro" id="IPR001248">
    <property type="entry name" value="Pur-cyt_permease"/>
</dbReference>
<feature type="transmembrane region" description="Helical" evidence="7">
    <location>
        <begin position="1154"/>
        <end position="1174"/>
    </location>
</feature>
<feature type="region of interest" description="Disordered" evidence="6">
    <location>
        <begin position="1"/>
        <end position="45"/>
    </location>
</feature>
<evidence type="ECO:0000256" key="1">
    <source>
        <dbReference type="ARBA" id="ARBA00004141"/>
    </source>
</evidence>
<dbReference type="EMBL" id="BDGU01000223">
    <property type="protein sequence ID" value="GAW05014.1"/>
    <property type="molecule type" value="Genomic_DNA"/>
</dbReference>
<dbReference type="InterPro" id="IPR045225">
    <property type="entry name" value="Uracil/uridine/allantoin_perm"/>
</dbReference>
<feature type="compositionally biased region" description="Basic and acidic residues" evidence="6">
    <location>
        <begin position="585"/>
        <end position="594"/>
    </location>
</feature>
<feature type="region of interest" description="Disordered" evidence="6">
    <location>
        <begin position="543"/>
        <end position="607"/>
    </location>
</feature>
<feature type="compositionally biased region" description="Basic residues" evidence="6">
    <location>
        <begin position="575"/>
        <end position="584"/>
    </location>
</feature>
<feature type="transmembrane region" description="Helical" evidence="7">
    <location>
        <begin position="889"/>
        <end position="910"/>
    </location>
</feature>
<sequence length="1237" mass="135219">MAANPKPLKSVVEPPQAKAKNRKRKGKGEKVLSESGDVTPMAGSSNQVSDLNMLFAKLVQPPTSGAEASSEVRSSLASSKKRVPSFLETLMGSPEPTAIPATKTASHQPPANEPKSTKITLEGLFASALNPTSDNTAYDPQKNQYKPESYIWDHRQQSFPDVDNSMTLATTQTSGVPLRQIVSTSENTGMALLNDIFASASATGLTSSIIAPSDPISFQNNASSASNQSTSPLPTNTSKHADEPETIEIYSPRPKAPLSLASMFDAAVRDATPSPSTELGLGLSLDGIQENVRQGNQMMLTTQVLNTLLGTGGSMDLSTQDYRSNGHVIAEADTNSYATAEVNAEPEEIRRKLLDMIGLGTASLPHPPATNGDATPRVLLKYIPTLSSNSLPTSAEFLKQPTQTADVSFAETDYAFNEGDDDDEAIVELDFSDTRALSDLRAFENRERALREQLVERRAASRSASRSTTPAVINHGPIPNKAKINLRGPDVNGVDLKTEAHDFALNGENRYAPYASSPSTALPSTLPQITSSKVTLHPVTPAEMPRKISAPIADTPVTPPVPTTIAQKTPTGSPSKKKTRRGRGRGKEKERESRQGSPVPNIQSESISHAMGSVTSEDIDGQPDVETKGMAMEELSVPSSSSHNHDLLIDSEVSSQINASLSFVLSGKDKYQVNNRDELAELATRLLQTDRNFVDELWRAWKGSNEKATWWIAAYTCRPMYPDLIDQSKCTGLIKPEQSTFAPTSRWSNKDMDPVPVHLRTWATWNYVAYWISDAANLPAWELASSMLAVGLNWRQALAAIAVGHTIIAVVMVLNGTIGARLHVGFPVLNRSSFGFWFSYFSVLSRVILALFWFGIQTYSGSECVNQMIQAIWPSAVRIPNHLSPSSGITTRGMMCYFIYWIIQFPIMLISPQKIRYFFLFKAMIVPAAWIAILIWAMVKVPPSISLANQQSTVSGSALVWAWFSSMNSALGNYATLAVNIPDFTRYAKNERAQYIQAILIPTLFTLTGFVGIAVTSAGKVLYGQTLWDPTTLIANWNRAPKFFAALSYLIATLGTNISANSLSAANDMMVLFPRYINIRRGQIICAILGGWALAPWEILASAPGFLNFMSGYTIFLGPFAGIMVADYWLVHKCKVDVPAMYDHKGRYQYWNGLNWRVAVALLFSVFPSFPGLISSINPNIKVGNSIHIFDIAWLYGFFTAGFLHWSLSMLFPAHETFMDAAVLEVYEPEKDTDSSL</sequence>
<name>A0A1Q3ED06_LENED</name>
<dbReference type="FunFam" id="1.10.4160.10:FF:000001">
    <property type="entry name" value="Uracil permease, putative"/>
    <property type="match status" value="1"/>
</dbReference>
<evidence type="ECO:0000313" key="9">
    <source>
        <dbReference type="Proteomes" id="UP000188533"/>
    </source>
</evidence>